<dbReference type="AlphaFoldDB" id="A0A073BAP8"/>
<dbReference type="GO" id="GO:0045893">
    <property type="term" value="P:positive regulation of DNA-templated transcription"/>
    <property type="evidence" value="ECO:0007669"/>
    <property type="project" value="UniProtKB-UniRule"/>
</dbReference>
<comment type="cofactor">
    <cofactor evidence="2">
        <name>Zn(2+)</name>
        <dbReference type="ChEBI" id="CHEBI:29105"/>
    </cofactor>
    <text evidence="2">Bind 1 Zn(2+) per subunit.</text>
</comment>
<feature type="region of interest" description="Disordered" evidence="3">
    <location>
        <begin position="1"/>
        <end position="29"/>
    </location>
</feature>
<dbReference type="Pfam" id="PF13397">
    <property type="entry name" value="RbpA"/>
    <property type="match status" value="1"/>
</dbReference>
<protein>
    <recommendedName>
        <fullName evidence="2">RNA polymerase-binding protein RbpA</fullName>
    </recommendedName>
</protein>
<evidence type="ECO:0000256" key="1">
    <source>
        <dbReference type="ARBA" id="ARBA00022723"/>
    </source>
</evidence>
<comment type="similarity">
    <text evidence="2">Belongs to the RNA polymerase-binding protein RbpA family.</text>
</comment>
<reference evidence="4 5" key="1">
    <citation type="submission" date="2014-06" db="EMBL/GenBank/DDBJ databases">
        <title>Saccharopolyspora rectivirgula DSM-43113 Genome sequencing.</title>
        <authorList>
            <person name="Barrera C."/>
            <person name="Millon L."/>
            <person name="Rognon B."/>
            <person name="Zaugg C."/>
            <person name="Monod M."/>
        </authorList>
    </citation>
    <scope>NUCLEOTIDE SEQUENCE [LARGE SCALE GENOMIC DNA]</scope>
    <source>
        <strain evidence="4 5">DSM 43113</strain>
    </source>
</reference>
<dbReference type="PROSITE" id="PS00202">
    <property type="entry name" value="RUBREDOXIN"/>
    <property type="match status" value="1"/>
</dbReference>
<dbReference type="eggNOG" id="ENOG5032TBE">
    <property type="taxonomic scope" value="Bacteria"/>
</dbReference>
<keyword evidence="1 2" id="KW-0479">Metal-binding</keyword>
<feature type="binding site" evidence="2">
    <location>
        <position position="58"/>
    </location>
    <ligand>
        <name>Zn(2+)</name>
        <dbReference type="ChEBI" id="CHEBI:29105"/>
    </ligand>
</feature>
<keyword evidence="2" id="KW-0862">Zinc</keyword>
<proteinExistence type="inferred from homology"/>
<evidence type="ECO:0000313" key="5">
    <source>
        <dbReference type="Proteomes" id="UP000031419"/>
    </source>
</evidence>
<dbReference type="GO" id="GO:0008270">
    <property type="term" value="F:zinc ion binding"/>
    <property type="evidence" value="ECO:0007669"/>
    <property type="project" value="UniProtKB-UniRule"/>
</dbReference>
<dbReference type="InterPro" id="IPR018527">
    <property type="entry name" value="Rubredoxin_Fe_BS"/>
</dbReference>
<dbReference type="InterPro" id="IPR038638">
    <property type="entry name" value="RbpA_sf"/>
</dbReference>
<dbReference type="STRING" id="28042.GU90_06335"/>
<dbReference type="EMBL" id="JNVU01000017">
    <property type="protein sequence ID" value="KEI44844.1"/>
    <property type="molecule type" value="Genomic_DNA"/>
</dbReference>
<keyword evidence="5" id="KW-1185">Reference proteome</keyword>
<keyword evidence="2" id="KW-0805">Transcription regulation</keyword>
<feature type="binding site" evidence="2">
    <location>
        <position position="36"/>
    </location>
    <ligand>
        <name>Zn(2+)</name>
        <dbReference type="ChEBI" id="CHEBI:29105"/>
    </ligand>
</feature>
<dbReference type="HAMAP" id="MF_01483">
    <property type="entry name" value="RbpA"/>
    <property type="match status" value="1"/>
</dbReference>
<accession>A0A073BAP8</accession>
<name>A0A073BAP8_9PSEU</name>
<comment type="caution">
    <text evidence="4">The sequence shown here is derived from an EMBL/GenBank/DDBJ whole genome shotgun (WGS) entry which is preliminary data.</text>
</comment>
<keyword evidence="2" id="KW-0804">Transcription</keyword>
<evidence type="ECO:0000256" key="3">
    <source>
        <dbReference type="SAM" id="MobiDB-lite"/>
    </source>
</evidence>
<dbReference type="OrthoDB" id="3254820at2"/>
<organism evidence="4 5">
    <name type="scientific">Saccharopolyspora rectivirgula</name>
    <dbReference type="NCBI Taxonomy" id="28042"/>
    <lineage>
        <taxon>Bacteria</taxon>
        <taxon>Bacillati</taxon>
        <taxon>Actinomycetota</taxon>
        <taxon>Actinomycetes</taxon>
        <taxon>Pseudonocardiales</taxon>
        <taxon>Pseudonocardiaceae</taxon>
        <taxon>Saccharopolyspora</taxon>
    </lineage>
</organism>
<dbReference type="InterPro" id="IPR025182">
    <property type="entry name" value="RNApol-bd_RbpA"/>
</dbReference>
<evidence type="ECO:0000313" key="4">
    <source>
        <dbReference type="EMBL" id="KEI44844.1"/>
    </source>
</evidence>
<evidence type="ECO:0000256" key="2">
    <source>
        <dbReference type="HAMAP-Rule" id="MF_01483"/>
    </source>
</evidence>
<dbReference type="RefSeq" id="WP_029721049.1">
    <property type="nucleotide sequence ID" value="NZ_JNVU01000017.1"/>
</dbReference>
<gene>
    <name evidence="2" type="primary">rbpA</name>
    <name evidence="4" type="ORF">GU90_06335</name>
</gene>
<feature type="binding site" evidence="2">
    <location>
        <position position="61"/>
    </location>
    <ligand>
        <name>Zn(2+)</name>
        <dbReference type="ChEBI" id="CHEBI:29105"/>
    </ligand>
</feature>
<sequence length="114" mass="12910">MTGGNAIRGTRVGAGPVVNESERGQSAPRQRVDYWCANGHHIRPWFALDAEIPAEWDCPRCGFPAGRDPENPPAPPRNEPYKTHLAYVQERRTDEEGMALVEEALRKLRERRGY</sequence>
<dbReference type="Proteomes" id="UP000031419">
    <property type="component" value="Unassembled WGS sequence"/>
</dbReference>
<dbReference type="Gene3D" id="2.20.28.270">
    <property type="entry name" value="RNA polymerase-binding protein A"/>
    <property type="match status" value="1"/>
</dbReference>
<feature type="binding site" evidence="2">
    <location>
        <position position="40"/>
    </location>
    <ligand>
        <name>Zn(2+)</name>
        <dbReference type="ChEBI" id="CHEBI:29105"/>
    </ligand>
</feature>
<comment type="function">
    <text evidence="2">Binds to RNA polymerase (RNAP), stimulating transcription from principal, but not alternative sigma factor promoters.</text>
</comment>
<dbReference type="GO" id="GO:0001000">
    <property type="term" value="F:bacterial-type RNA polymerase core enzyme binding"/>
    <property type="evidence" value="ECO:0007669"/>
    <property type="project" value="UniProtKB-UniRule"/>
</dbReference>
<comment type="subunit">
    <text evidence="2">Forms a complex with the RNAP catalytic core and with free principal sigma factors.</text>
</comment>